<accession>A0A7L4ZM97</accession>
<reference evidence="1 2" key="1">
    <citation type="journal article" date="2013" name="Int. J. Syst. Evol. Microbiol.">
        <title>Kordia antarctica sp. nov., isolated from Antarctic seawater.</title>
        <authorList>
            <person name="Baek K."/>
            <person name="Choi A."/>
            <person name="Kang I."/>
            <person name="Lee K."/>
            <person name="Cho J.C."/>
        </authorList>
    </citation>
    <scope>NUCLEOTIDE SEQUENCE [LARGE SCALE GENOMIC DNA]</scope>
    <source>
        <strain evidence="1 2">IMCC3317</strain>
    </source>
</reference>
<organism evidence="1 2">
    <name type="scientific">Kordia antarctica</name>
    <dbReference type="NCBI Taxonomy" id="1218801"/>
    <lineage>
        <taxon>Bacteria</taxon>
        <taxon>Pseudomonadati</taxon>
        <taxon>Bacteroidota</taxon>
        <taxon>Flavobacteriia</taxon>
        <taxon>Flavobacteriales</taxon>
        <taxon>Flavobacteriaceae</taxon>
        <taxon>Kordia</taxon>
    </lineage>
</organism>
<keyword evidence="2" id="KW-1185">Reference proteome</keyword>
<name>A0A7L4ZM97_9FLAO</name>
<dbReference type="EMBL" id="CP019288">
    <property type="protein sequence ID" value="QHI37054.1"/>
    <property type="molecule type" value="Genomic_DNA"/>
</dbReference>
<dbReference type="Proteomes" id="UP000464657">
    <property type="component" value="Chromosome"/>
</dbReference>
<protein>
    <recommendedName>
        <fullName evidence="3">DUF4177 domain-containing protein</fullName>
    </recommendedName>
</protein>
<dbReference type="RefSeq" id="WP_160129710.1">
    <property type="nucleotide sequence ID" value="NZ_CP019288.1"/>
</dbReference>
<dbReference type="AlphaFoldDB" id="A0A7L4ZM97"/>
<evidence type="ECO:0000313" key="2">
    <source>
        <dbReference type="Proteomes" id="UP000464657"/>
    </source>
</evidence>
<evidence type="ECO:0000313" key="1">
    <source>
        <dbReference type="EMBL" id="QHI37054.1"/>
    </source>
</evidence>
<gene>
    <name evidence="1" type="ORF">IMCC3317_24320</name>
</gene>
<proteinExistence type="predicted"/>
<dbReference type="OrthoDB" id="710926at2"/>
<evidence type="ECO:0008006" key="3">
    <source>
        <dbReference type="Google" id="ProtNLM"/>
    </source>
</evidence>
<sequence length="76" mass="8509">MEYKVVPFVPTVNVSQESSNHVSNQLENIIKNYSDQGWKYISLESVTTVVHPEAGCFGLGAKPGYTTTRQMIVFNK</sequence>
<dbReference type="KEGG" id="kan:IMCC3317_24320"/>